<keyword evidence="3" id="KW-1185">Reference proteome</keyword>
<name>A0A0D0PUX7_KITGR</name>
<dbReference type="RefSeq" id="WP_043914418.1">
    <property type="nucleotide sequence ID" value="NZ_JXZB01000004.1"/>
</dbReference>
<organism evidence="2 3">
    <name type="scientific">Kitasatospora griseola</name>
    <name type="common">Streptomyces griseolosporeus</name>
    <dbReference type="NCBI Taxonomy" id="2064"/>
    <lineage>
        <taxon>Bacteria</taxon>
        <taxon>Bacillati</taxon>
        <taxon>Actinomycetota</taxon>
        <taxon>Actinomycetes</taxon>
        <taxon>Kitasatosporales</taxon>
        <taxon>Streptomycetaceae</taxon>
        <taxon>Kitasatospora</taxon>
    </lineage>
</organism>
<proteinExistence type="predicted"/>
<dbReference type="AlphaFoldDB" id="A0A0D0PUX7"/>
<dbReference type="EMBL" id="JXZB01000007">
    <property type="protein sequence ID" value="KIQ61490.1"/>
    <property type="molecule type" value="Genomic_DNA"/>
</dbReference>
<evidence type="ECO:0000313" key="3">
    <source>
        <dbReference type="Proteomes" id="UP000032066"/>
    </source>
</evidence>
<sequence>MVERKDVERSAEKVKAEAERVIERGRELGITLVKADLRWSDAMGITIDGMPADQWLEAVGME</sequence>
<accession>A0A0D0PUX7</accession>
<protein>
    <submittedName>
        <fullName evidence="2">Uncharacterized protein</fullName>
    </submittedName>
</protein>
<evidence type="ECO:0000313" key="1">
    <source>
        <dbReference type="EMBL" id="KIQ61490.1"/>
    </source>
</evidence>
<dbReference type="STRING" id="2064.TR51_25695"/>
<dbReference type="EMBL" id="JXZB01000004">
    <property type="protein sequence ID" value="KIQ62433.1"/>
    <property type="molecule type" value="Genomic_DNA"/>
</dbReference>
<reference evidence="2 3" key="1">
    <citation type="submission" date="2015-02" db="EMBL/GenBank/DDBJ databases">
        <title>Draft genome sequence of Kitasatospora griseola MF730-N6, a bafilomycin, terpentecin and satosporin producer.</title>
        <authorList>
            <person name="Arens J.C."/>
            <person name="Haltli B."/>
            <person name="Kerr R.G."/>
        </authorList>
    </citation>
    <scope>NUCLEOTIDE SEQUENCE [LARGE SCALE GENOMIC DNA]</scope>
    <source>
        <strain evidence="2 3">MF730-N6</strain>
    </source>
</reference>
<dbReference type="PATRIC" id="fig|2064.6.peg.5466"/>
<gene>
    <name evidence="2" type="ORF">TR51_25695</name>
    <name evidence="1" type="ORF">TR51_35570</name>
</gene>
<evidence type="ECO:0000313" key="2">
    <source>
        <dbReference type="EMBL" id="KIQ62433.1"/>
    </source>
</evidence>
<dbReference type="Proteomes" id="UP000032066">
    <property type="component" value="Unassembled WGS sequence"/>
</dbReference>
<comment type="caution">
    <text evidence="2">The sequence shown here is derived from an EMBL/GenBank/DDBJ whole genome shotgun (WGS) entry which is preliminary data.</text>
</comment>